<evidence type="ECO:0000256" key="3">
    <source>
        <dbReference type="ARBA" id="ARBA00022603"/>
    </source>
</evidence>
<comment type="function">
    <text evidence="6">Specifically methylates the N7 position of a guanine in 16S rRNA.</text>
</comment>
<dbReference type="RefSeq" id="WP_117680447.1">
    <property type="nucleotide sequence ID" value="NZ_JAQCWE010000007.1"/>
</dbReference>
<keyword evidence="5 6" id="KW-0949">S-adenosyl-L-methionine</keyword>
<comment type="subcellular location">
    <subcellularLocation>
        <location evidence="6">Cytoplasm</location>
    </subcellularLocation>
</comment>
<reference evidence="7 8" key="1">
    <citation type="submission" date="2018-08" db="EMBL/GenBank/DDBJ databases">
        <title>A genome reference for cultivated species of the human gut microbiota.</title>
        <authorList>
            <person name="Zou Y."/>
            <person name="Xue W."/>
            <person name="Luo G."/>
        </authorList>
    </citation>
    <scope>NUCLEOTIDE SEQUENCE [LARGE SCALE GENOMIC DNA]</scope>
    <source>
        <strain evidence="7 8">TF08-14</strain>
    </source>
</reference>
<accession>A0A3E4QN73</accession>
<keyword evidence="4 6" id="KW-0808">Transferase</keyword>
<dbReference type="PANTHER" id="PTHR31760:SF0">
    <property type="entry name" value="S-ADENOSYL-L-METHIONINE-DEPENDENT METHYLTRANSFERASES SUPERFAMILY PROTEIN"/>
    <property type="match status" value="1"/>
</dbReference>
<feature type="binding site" evidence="6">
    <location>
        <position position="166"/>
    </location>
    <ligand>
        <name>S-adenosyl-L-methionine</name>
        <dbReference type="ChEBI" id="CHEBI:59789"/>
    </ligand>
</feature>
<evidence type="ECO:0000256" key="5">
    <source>
        <dbReference type="ARBA" id="ARBA00022691"/>
    </source>
</evidence>
<dbReference type="EMBL" id="QSRJ01000021">
    <property type="protein sequence ID" value="RGL07020.1"/>
    <property type="molecule type" value="Genomic_DNA"/>
</dbReference>
<evidence type="ECO:0000256" key="6">
    <source>
        <dbReference type="HAMAP-Rule" id="MF_00074"/>
    </source>
</evidence>
<evidence type="ECO:0000256" key="1">
    <source>
        <dbReference type="ARBA" id="ARBA00022490"/>
    </source>
</evidence>
<dbReference type="Proteomes" id="UP000260943">
    <property type="component" value="Unassembled WGS sequence"/>
</dbReference>
<keyword evidence="2 6" id="KW-0698">rRNA processing</keyword>
<protein>
    <recommendedName>
        <fullName evidence="6">Ribosomal RNA small subunit methyltransferase G</fullName>
        <ecNumber evidence="6">2.1.1.-</ecNumber>
    </recommendedName>
    <alternativeName>
        <fullName evidence="6">16S rRNA 7-methylguanosine methyltransferase</fullName>
        <shortName evidence="6">16S rRNA m7G methyltransferase</shortName>
    </alternativeName>
</protein>
<dbReference type="EC" id="2.1.1.-" evidence="6"/>
<evidence type="ECO:0000256" key="4">
    <source>
        <dbReference type="ARBA" id="ARBA00022679"/>
    </source>
</evidence>
<comment type="caution">
    <text evidence="6">Lacks conserved residue(s) required for the propagation of feature annotation.</text>
</comment>
<dbReference type="InterPro" id="IPR003682">
    <property type="entry name" value="rRNA_ssu_MeTfrase_G"/>
</dbReference>
<dbReference type="SUPFAM" id="SSF53335">
    <property type="entry name" value="S-adenosyl-L-methionine-dependent methyltransferases"/>
    <property type="match status" value="1"/>
</dbReference>
<dbReference type="PANTHER" id="PTHR31760">
    <property type="entry name" value="S-ADENOSYL-L-METHIONINE-DEPENDENT METHYLTRANSFERASES SUPERFAMILY PROTEIN"/>
    <property type="match status" value="1"/>
</dbReference>
<comment type="caution">
    <text evidence="7">The sequence shown here is derived from an EMBL/GenBank/DDBJ whole genome shotgun (WGS) entry which is preliminary data.</text>
</comment>
<organism evidence="7 8">
    <name type="scientific">Collinsella tanakaei</name>
    <dbReference type="NCBI Taxonomy" id="626935"/>
    <lineage>
        <taxon>Bacteria</taxon>
        <taxon>Bacillati</taxon>
        <taxon>Actinomycetota</taxon>
        <taxon>Coriobacteriia</taxon>
        <taxon>Coriobacteriales</taxon>
        <taxon>Coriobacteriaceae</taxon>
        <taxon>Collinsella</taxon>
    </lineage>
</organism>
<dbReference type="HAMAP" id="MF_00074">
    <property type="entry name" value="16SrRNA_methyltr_G"/>
    <property type="match status" value="1"/>
</dbReference>
<dbReference type="GO" id="GO:0005829">
    <property type="term" value="C:cytosol"/>
    <property type="evidence" value="ECO:0007669"/>
    <property type="project" value="TreeGrafter"/>
</dbReference>
<dbReference type="AlphaFoldDB" id="A0A3E4QN73"/>
<dbReference type="InterPro" id="IPR029063">
    <property type="entry name" value="SAM-dependent_MTases_sf"/>
</dbReference>
<evidence type="ECO:0000313" key="8">
    <source>
        <dbReference type="Proteomes" id="UP000260943"/>
    </source>
</evidence>
<keyword evidence="3 6" id="KW-0489">Methyltransferase</keyword>
<feature type="binding site" evidence="6">
    <location>
        <begin position="149"/>
        <end position="150"/>
    </location>
    <ligand>
        <name>S-adenosyl-L-methionine</name>
        <dbReference type="ChEBI" id="CHEBI:59789"/>
    </ligand>
</feature>
<feature type="binding site" evidence="6">
    <location>
        <position position="104"/>
    </location>
    <ligand>
        <name>S-adenosyl-L-methionine</name>
        <dbReference type="ChEBI" id="CHEBI:59789"/>
    </ligand>
</feature>
<name>A0A3E4QN73_9ACTN</name>
<dbReference type="NCBIfam" id="TIGR00138">
    <property type="entry name" value="rsmG_gidB"/>
    <property type="match status" value="1"/>
</dbReference>
<dbReference type="GO" id="GO:0070043">
    <property type="term" value="F:rRNA (guanine-N7-)-methyltransferase activity"/>
    <property type="evidence" value="ECO:0007669"/>
    <property type="project" value="UniProtKB-UniRule"/>
</dbReference>
<evidence type="ECO:0000256" key="2">
    <source>
        <dbReference type="ARBA" id="ARBA00022552"/>
    </source>
</evidence>
<keyword evidence="1 6" id="KW-0963">Cytoplasm</keyword>
<comment type="similarity">
    <text evidence="6">Belongs to the methyltransferase superfamily. RNA methyltransferase RsmG family.</text>
</comment>
<dbReference type="Pfam" id="PF02527">
    <property type="entry name" value="GidB"/>
    <property type="match status" value="1"/>
</dbReference>
<evidence type="ECO:0000313" key="7">
    <source>
        <dbReference type="EMBL" id="RGL07020.1"/>
    </source>
</evidence>
<proteinExistence type="inferred from homology"/>
<feature type="binding site" evidence="6">
    <location>
        <position position="99"/>
    </location>
    <ligand>
        <name>S-adenosyl-L-methionine</name>
        <dbReference type="ChEBI" id="CHEBI:59789"/>
    </ligand>
</feature>
<dbReference type="Gene3D" id="3.40.50.150">
    <property type="entry name" value="Vaccinia Virus protein VP39"/>
    <property type="match status" value="1"/>
</dbReference>
<sequence length="257" mass="27980">MSDFSGARSIELETIDPSSEFVDQLVFKLSSYLPSFGIDIDEDRLRLCVLHLLYVEQVNHYINLTRITNLDDALVLHILDSLLFLPFIPEGSDTLLDMGSGPGYPGLPLHACSNVSATLLDSVSKKMNVVSAIADALLVSDITCVSDRLETYAKDKAGQFDVVTARALASLPVLIEYARPFLKMGGTLLVSKGLPDESEVSSGLKACSICGFKLVDCQEFDLPHDLGHRVILSFKVVSKSKVKLPRQNGLARKAPLA</sequence>
<gene>
    <name evidence="6 7" type="primary">rsmG</name>
    <name evidence="7" type="ORF">DXC81_11120</name>
</gene>